<dbReference type="FunFam" id="1.10.540.10:FF:000026">
    <property type="entry name" value="Acyl-CoA dehydrogenase medium chain"/>
    <property type="match status" value="1"/>
</dbReference>
<keyword evidence="12" id="KW-1185">Reference proteome</keyword>
<dbReference type="Gene3D" id="2.40.110.10">
    <property type="entry name" value="Butyryl-CoA Dehydrogenase, subunit A, domain 2"/>
    <property type="match status" value="1"/>
</dbReference>
<evidence type="ECO:0000259" key="8">
    <source>
        <dbReference type="Pfam" id="PF00441"/>
    </source>
</evidence>
<keyword evidence="6 7" id="KW-0560">Oxidoreductase</keyword>
<feature type="domain" description="Acyl-CoA dehydrogenase/oxidase C-terminal" evidence="8">
    <location>
        <begin position="234"/>
        <end position="380"/>
    </location>
</feature>
<dbReference type="Pfam" id="PF02770">
    <property type="entry name" value="Acyl-CoA_dh_M"/>
    <property type="match status" value="1"/>
</dbReference>
<keyword evidence="5" id="KW-0809">Transit peptide</keyword>
<dbReference type="GeneID" id="80345717"/>
<dbReference type="InterPro" id="IPR013786">
    <property type="entry name" value="AcylCoA_DH/ox_N"/>
</dbReference>
<proteinExistence type="inferred from homology"/>
<keyword evidence="3 7" id="KW-0285">Flavoprotein</keyword>
<evidence type="ECO:0000256" key="5">
    <source>
        <dbReference type="ARBA" id="ARBA00022946"/>
    </source>
</evidence>
<dbReference type="GO" id="GO:0000062">
    <property type="term" value="F:fatty-acyl-CoA binding"/>
    <property type="evidence" value="ECO:0007669"/>
    <property type="project" value="TreeGrafter"/>
</dbReference>
<dbReference type="InterPro" id="IPR052033">
    <property type="entry name" value="Glutaryl-CoA_DH_mitochondrial"/>
</dbReference>
<evidence type="ECO:0000256" key="1">
    <source>
        <dbReference type="ARBA" id="ARBA00001974"/>
    </source>
</evidence>
<dbReference type="KEGG" id="nwl:NWFMUON74_11060"/>
<dbReference type="SUPFAM" id="SSF47203">
    <property type="entry name" value="Acyl-CoA dehydrogenase C-terminal domain-like"/>
    <property type="match status" value="1"/>
</dbReference>
<accession>A0A7G1KIT8</accession>
<dbReference type="PANTHER" id="PTHR42807:SF1">
    <property type="entry name" value="GLUTARYL-COA DEHYDROGENASE, MITOCHONDRIAL"/>
    <property type="match status" value="1"/>
</dbReference>
<evidence type="ECO:0000256" key="3">
    <source>
        <dbReference type="ARBA" id="ARBA00022630"/>
    </source>
</evidence>
<sequence>MATVDELFALDSLLSDTERQIRETVRRFGEQRLRPHVADWFERGAFPVRELAPELGGLGLLGMHLEGYGCAGTSATEYGLACLELEAVDSGVRSMVSVQGSLAMTAIHKYGSEEQKRQWLPELAAGRAIGCFGLTEPDYGSNPGGMRTRARRDGSDWVLDGSKMWITNGSVADVAVVWARTEERIRGFLVPTGTPGFTAREMRHKLSLRASITAELDLDGVRLPGDAVLPEAHGLAGPLACLSEARFGIVFGALGAARDCLHATIDYTRTREVFDKPLAAYQLTQAKLADMAVELGKGTLLALHLGRLKDRGELRPEQVSAGKLNSTREALAIARECRTILGANGITLDYPVLRHANNLESVLTYEGTAEVHQLVLGEALTGSKAFR</sequence>
<dbReference type="SUPFAM" id="SSF56645">
    <property type="entry name" value="Acyl-CoA dehydrogenase NM domain-like"/>
    <property type="match status" value="1"/>
</dbReference>
<dbReference type="GO" id="GO:0004361">
    <property type="term" value="F:glutaryl-CoA dehydrogenase activity"/>
    <property type="evidence" value="ECO:0007669"/>
    <property type="project" value="TreeGrafter"/>
</dbReference>
<organism evidence="11 12">
    <name type="scientific">Nocardia wallacei</name>
    <dbReference type="NCBI Taxonomy" id="480035"/>
    <lineage>
        <taxon>Bacteria</taxon>
        <taxon>Bacillati</taxon>
        <taxon>Actinomycetota</taxon>
        <taxon>Actinomycetes</taxon>
        <taxon>Mycobacteriales</taxon>
        <taxon>Nocardiaceae</taxon>
        <taxon>Nocardia</taxon>
    </lineage>
</organism>
<dbReference type="InterPro" id="IPR036250">
    <property type="entry name" value="AcylCo_DH-like_C"/>
</dbReference>
<comment type="similarity">
    <text evidence="2 7">Belongs to the acyl-CoA dehydrogenase family.</text>
</comment>
<evidence type="ECO:0000313" key="12">
    <source>
        <dbReference type="Proteomes" id="UP000516173"/>
    </source>
</evidence>
<evidence type="ECO:0000256" key="6">
    <source>
        <dbReference type="ARBA" id="ARBA00023002"/>
    </source>
</evidence>
<dbReference type="PANTHER" id="PTHR42807">
    <property type="entry name" value="GLUTARYL-COA DEHYDROGENASE, MITOCHONDRIAL"/>
    <property type="match status" value="1"/>
</dbReference>
<feature type="domain" description="Acyl-CoA oxidase/dehydrogenase middle" evidence="9">
    <location>
        <begin position="131"/>
        <end position="221"/>
    </location>
</feature>
<dbReference type="GO" id="GO:0033539">
    <property type="term" value="P:fatty acid beta-oxidation using acyl-CoA dehydrogenase"/>
    <property type="evidence" value="ECO:0007669"/>
    <property type="project" value="TreeGrafter"/>
</dbReference>
<dbReference type="InterPro" id="IPR037069">
    <property type="entry name" value="AcylCoA_DH/ox_N_sf"/>
</dbReference>
<protein>
    <submittedName>
        <fullName evidence="11">Glutaryl-CoA dehydrogenase</fullName>
    </submittedName>
</protein>
<dbReference type="EMBL" id="AP023396">
    <property type="protein sequence ID" value="BCK53334.1"/>
    <property type="molecule type" value="Genomic_DNA"/>
</dbReference>
<evidence type="ECO:0000259" key="10">
    <source>
        <dbReference type="Pfam" id="PF02771"/>
    </source>
</evidence>
<reference evidence="11 12" key="1">
    <citation type="submission" date="2020-08" db="EMBL/GenBank/DDBJ databases">
        <title>Genome Sequencing of Nocardia wallacei strain FMUON74 and assembly.</title>
        <authorList>
            <person name="Toyokawa M."/>
            <person name="Uesaka K."/>
        </authorList>
    </citation>
    <scope>NUCLEOTIDE SEQUENCE [LARGE SCALE GENOMIC DNA]</scope>
    <source>
        <strain evidence="11 12">FMUON74</strain>
    </source>
</reference>
<gene>
    <name evidence="11" type="ORF">NWFMUON74_11060</name>
</gene>
<dbReference type="Proteomes" id="UP000516173">
    <property type="component" value="Chromosome"/>
</dbReference>
<evidence type="ECO:0000313" key="11">
    <source>
        <dbReference type="EMBL" id="BCK53334.1"/>
    </source>
</evidence>
<dbReference type="GO" id="GO:0050660">
    <property type="term" value="F:flavin adenine dinucleotide binding"/>
    <property type="evidence" value="ECO:0007669"/>
    <property type="project" value="InterPro"/>
</dbReference>
<dbReference type="InterPro" id="IPR046373">
    <property type="entry name" value="Acyl-CoA_Oxase/DH_mid-dom_sf"/>
</dbReference>
<dbReference type="Gene3D" id="1.10.540.10">
    <property type="entry name" value="Acyl-CoA dehydrogenase/oxidase, N-terminal domain"/>
    <property type="match status" value="1"/>
</dbReference>
<dbReference type="Pfam" id="PF02771">
    <property type="entry name" value="Acyl-CoA_dh_N"/>
    <property type="match status" value="1"/>
</dbReference>
<dbReference type="InterPro" id="IPR006091">
    <property type="entry name" value="Acyl-CoA_Oxase/DH_mid-dom"/>
</dbReference>
<dbReference type="RefSeq" id="WP_187686896.1">
    <property type="nucleotide sequence ID" value="NZ_AP023396.1"/>
</dbReference>
<dbReference type="AlphaFoldDB" id="A0A7G1KIT8"/>
<evidence type="ECO:0000256" key="2">
    <source>
        <dbReference type="ARBA" id="ARBA00009347"/>
    </source>
</evidence>
<comment type="cofactor">
    <cofactor evidence="1 7">
        <name>FAD</name>
        <dbReference type="ChEBI" id="CHEBI:57692"/>
    </cofactor>
</comment>
<name>A0A7G1KIT8_9NOCA</name>
<evidence type="ECO:0000259" key="9">
    <source>
        <dbReference type="Pfam" id="PF02770"/>
    </source>
</evidence>
<evidence type="ECO:0000256" key="7">
    <source>
        <dbReference type="RuleBase" id="RU362125"/>
    </source>
</evidence>
<evidence type="ECO:0000256" key="4">
    <source>
        <dbReference type="ARBA" id="ARBA00022827"/>
    </source>
</evidence>
<dbReference type="Gene3D" id="1.20.140.10">
    <property type="entry name" value="Butyryl-CoA Dehydrogenase, subunit A, domain 3"/>
    <property type="match status" value="1"/>
</dbReference>
<dbReference type="InterPro" id="IPR009075">
    <property type="entry name" value="AcylCo_DH/oxidase_C"/>
</dbReference>
<dbReference type="Pfam" id="PF00441">
    <property type="entry name" value="Acyl-CoA_dh_1"/>
    <property type="match status" value="1"/>
</dbReference>
<dbReference type="GO" id="GO:0046949">
    <property type="term" value="P:fatty-acyl-CoA biosynthetic process"/>
    <property type="evidence" value="ECO:0007669"/>
    <property type="project" value="TreeGrafter"/>
</dbReference>
<feature type="domain" description="Acyl-CoA dehydrogenase/oxidase N-terminal" evidence="10">
    <location>
        <begin position="15"/>
        <end position="126"/>
    </location>
</feature>
<dbReference type="InterPro" id="IPR009100">
    <property type="entry name" value="AcylCoA_DH/oxidase_NM_dom_sf"/>
</dbReference>
<keyword evidence="4 7" id="KW-0274">FAD</keyword>